<name>A1CTU6_ASPCL</name>
<protein>
    <submittedName>
        <fullName evidence="2">Uncharacterized protein</fullName>
    </submittedName>
</protein>
<reference evidence="2 3" key="1">
    <citation type="journal article" date="2008" name="PLoS Genet.">
        <title>Genomic islands in the pathogenic filamentous fungus Aspergillus fumigatus.</title>
        <authorList>
            <person name="Fedorova N.D."/>
            <person name="Khaldi N."/>
            <person name="Joardar V.S."/>
            <person name="Maiti R."/>
            <person name="Amedeo P."/>
            <person name="Anderson M.J."/>
            <person name="Crabtree J."/>
            <person name="Silva J.C."/>
            <person name="Badger J.H."/>
            <person name="Albarraq A."/>
            <person name="Angiuoli S."/>
            <person name="Bussey H."/>
            <person name="Bowyer P."/>
            <person name="Cotty P.J."/>
            <person name="Dyer P.S."/>
            <person name="Egan A."/>
            <person name="Galens K."/>
            <person name="Fraser-Liggett C.M."/>
            <person name="Haas B.J."/>
            <person name="Inman J.M."/>
            <person name="Kent R."/>
            <person name="Lemieux S."/>
            <person name="Malavazi I."/>
            <person name="Orvis J."/>
            <person name="Roemer T."/>
            <person name="Ronning C.M."/>
            <person name="Sundaram J.P."/>
            <person name="Sutton G."/>
            <person name="Turner G."/>
            <person name="Venter J.C."/>
            <person name="White O.R."/>
            <person name="Whitty B.R."/>
            <person name="Youngman P."/>
            <person name="Wolfe K.H."/>
            <person name="Goldman G.H."/>
            <person name="Wortman J.R."/>
            <person name="Jiang B."/>
            <person name="Denning D.W."/>
            <person name="Nierman W.C."/>
        </authorList>
    </citation>
    <scope>NUCLEOTIDE SEQUENCE [LARGE SCALE GENOMIC DNA]</scope>
    <source>
        <strain evidence="3">ATCC 1007 / CBS 513.65 / DSM 816 / NCTC 3887 / NRRL 1</strain>
    </source>
</reference>
<dbReference type="HOGENOM" id="CLU_1554892_0_0_1"/>
<dbReference type="KEGG" id="act:ACLA_084280"/>
<accession>A1CTU6</accession>
<proteinExistence type="predicted"/>
<dbReference type="OMA" id="DNDCGIP"/>
<dbReference type="EMBL" id="DS027060">
    <property type="protein sequence ID" value="EAW06733.1"/>
    <property type="molecule type" value="Genomic_DNA"/>
</dbReference>
<keyword evidence="3" id="KW-1185">Reference proteome</keyword>
<dbReference type="STRING" id="344612.A1CTU6"/>
<evidence type="ECO:0000256" key="1">
    <source>
        <dbReference type="SAM" id="SignalP"/>
    </source>
</evidence>
<evidence type="ECO:0000313" key="3">
    <source>
        <dbReference type="Proteomes" id="UP000006701"/>
    </source>
</evidence>
<dbReference type="Proteomes" id="UP000006701">
    <property type="component" value="Unassembled WGS sequence"/>
</dbReference>
<gene>
    <name evidence="2" type="ORF">ACLA_084280</name>
</gene>
<organism evidence="2 3">
    <name type="scientific">Aspergillus clavatus (strain ATCC 1007 / CBS 513.65 / DSM 816 / NCTC 3887 / NRRL 1 / QM 1276 / 107)</name>
    <dbReference type="NCBI Taxonomy" id="344612"/>
    <lineage>
        <taxon>Eukaryota</taxon>
        <taxon>Fungi</taxon>
        <taxon>Dikarya</taxon>
        <taxon>Ascomycota</taxon>
        <taxon>Pezizomycotina</taxon>
        <taxon>Eurotiomycetes</taxon>
        <taxon>Eurotiomycetidae</taxon>
        <taxon>Eurotiales</taxon>
        <taxon>Aspergillaceae</taxon>
        <taxon>Aspergillus</taxon>
        <taxon>Aspergillus subgen. Fumigati</taxon>
    </lineage>
</organism>
<feature type="chain" id="PRO_5002633743" evidence="1">
    <location>
        <begin position="21"/>
        <end position="172"/>
    </location>
</feature>
<dbReference type="VEuPathDB" id="FungiDB:ACLA_084280"/>
<dbReference type="OrthoDB" id="2218962at2759"/>
<evidence type="ECO:0000313" key="2">
    <source>
        <dbReference type="EMBL" id="EAW06733.1"/>
    </source>
</evidence>
<dbReference type="GeneID" id="4699839"/>
<keyword evidence="1" id="KW-0732">Signal</keyword>
<dbReference type="RefSeq" id="XP_001268159.1">
    <property type="nucleotide sequence ID" value="XM_001268158.1"/>
</dbReference>
<feature type="signal peptide" evidence="1">
    <location>
        <begin position="1"/>
        <end position="20"/>
    </location>
</feature>
<dbReference type="AlphaFoldDB" id="A1CTU6"/>
<sequence>MISQPLKLAGHLAIFSLVNADCVLHTTLKEQVTKPEKRPELCQAMGPDSWTFAMQISAVSVPTFDGDNPFAGYTGTKSFIVYDNNCIAKGVYSPDNEDNDCGIPYWINDIGMPYDIKISQVNMALGAGDFTIGYANGDYMIGENGATCQDISKGLRAVTACHTAFPINGEPK</sequence>